<name>G6AYT4_9BACT</name>
<dbReference type="Proteomes" id="UP000004407">
    <property type="component" value="Unassembled WGS sequence"/>
</dbReference>
<dbReference type="HOGENOM" id="CLU_3010555_0_0_10"/>
<dbReference type="AlphaFoldDB" id="G6AYT4"/>
<gene>
    <name evidence="1" type="ORF">HMPREF0673_01795</name>
</gene>
<evidence type="ECO:0000313" key="2">
    <source>
        <dbReference type="Proteomes" id="UP000004407"/>
    </source>
</evidence>
<evidence type="ECO:0000313" key="1">
    <source>
        <dbReference type="EMBL" id="EHJ38962.1"/>
    </source>
</evidence>
<accession>G6AYT4</accession>
<dbReference type="EMBL" id="AFZZ01000161">
    <property type="protein sequence ID" value="EHJ38962.1"/>
    <property type="molecule type" value="Genomic_DNA"/>
</dbReference>
<organism evidence="1 2">
    <name type="scientific">Leyella stercorea DSM 18206</name>
    <dbReference type="NCBI Taxonomy" id="1002367"/>
    <lineage>
        <taxon>Bacteria</taxon>
        <taxon>Pseudomonadati</taxon>
        <taxon>Bacteroidota</taxon>
        <taxon>Bacteroidia</taxon>
        <taxon>Bacteroidales</taxon>
        <taxon>Prevotellaceae</taxon>
        <taxon>Leyella</taxon>
    </lineage>
</organism>
<comment type="caution">
    <text evidence="1">The sequence shown here is derived from an EMBL/GenBank/DDBJ whole genome shotgun (WGS) entry which is preliminary data.</text>
</comment>
<proteinExistence type="predicted"/>
<reference evidence="1 2" key="1">
    <citation type="submission" date="2011-08" db="EMBL/GenBank/DDBJ databases">
        <authorList>
            <person name="Weinstock G."/>
            <person name="Sodergren E."/>
            <person name="Clifton S."/>
            <person name="Fulton L."/>
            <person name="Fulton B."/>
            <person name="Courtney L."/>
            <person name="Fronick C."/>
            <person name="Harrison M."/>
            <person name="Strong C."/>
            <person name="Farmer C."/>
            <person name="Delahaunty K."/>
            <person name="Markovic C."/>
            <person name="Hall O."/>
            <person name="Minx P."/>
            <person name="Tomlinson C."/>
            <person name="Mitreva M."/>
            <person name="Hou S."/>
            <person name="Chen J."/>
            <person name="Wollam A."/>
            <person name="Pepin K.H."/>
            <person name="Johnson M."/>
            <person name="Bhonagiri V."/>
            <person name="Zhang X."/>
            <person name="Suruliraj S."/>
            <person name="Warren W."/>
            <person name="Chinwalla A."/>
            <person name="Mardis E.R."/>
            <person name="Wilson R.K."/>
        </authorList>
    </citation>
    <scope>NUCLEOTIDE SEQUENCE [LARGE SCALE GENOMIC DNA]</scope>
    <source>
        <strain evidence="1 2">DSM 18206</strain>
    </source>
</reference>
<protein>
    <submittedName>
        <fullName evidence="1">Uncharacterized protein</fullName>
    </submittedName>
</protein>
<sequence length="56" mass="6135">MLHPLQEVLWDNTTHPNYLCKSVKSVGGHKILGRCTSCSGKRQSRAETSAPSGRNP</sequence>